<dbReference type="AlphaFoldDB" id="A0A847R9F0"/>
<gene>
    <name evidence="4" type="ORF">HGG82_15835</name>
</gene>
<evidence type="ECO:0008006" key="6">
    <source>
        <dbReference type="Google" id="ProtNLM"/>
    </source>
</evidence>
<dbReference type="InterPro" id="IPR010425">
    <property type="entry name" value="Caps_synth_GfcC-like_C"/>
</dbReference>
<dbReference type="RefSeq" id="WP_168827446.1">
    <property type="nucleotide sequence ID" value="NZ_CP073013.1"/>
</dbReference>
<evidence type="ECO:0000313" key="5">
    <source>
        <dbReference type="Proteomes" id="UP000586067"/>
    </source>
</evidence>
<evidence type="ECO:0000259" key="3">
    <source>
        <dbReference type="Pfam" id="PF20616"/>
    </source>
</evidence>
<dbReference type="EMBL" id="JABAEK010000027">
    <property type="protein sequence ID" value="NLQ19073.1"/>
    <property type="molecule type" value="Genomic_DNA"/>
</dbReference>
<evidence type="ECO:0000313" key="4">
    <source>
        <dbReference type="EMBL" id="NLQ19073.1"/>
    </source>
</evidence>
<feature type="domain" description="Capsule biosynthesis GfcC-like C-terminal" evidence="2">
    <location>
        <begin position="164"/>
        <end position="248"/>
    </location>
</feature>
<feature type="domain" description="Capsule biosynthesis GfcC-like N-terminal" evidence="3">
    <location>
        <begin position="35"/>
        <end position="143"/>
    </location>
</feature>
<protein>
    <recommendedName>
        <fullName evidence="6">Capsule biosynthesis GfcC-like C-terminal domain-containing protein</fullName>
    </recommendedName>
</protein>
<proteinExistence type="predicted"/>
<dbReference type="InterPro" id="IPR046459">
    <property type="entry name" value="Caps_syn_GfcC_N"/>
</dbReference>
<dbReference type="Pfam" id="PF20616">
    <property type="entry name" value="Caps_syn_GfcC_N"/>
    <property type="match status" value="1"/>
</dbReference>
<dbReference type="Gene3D" id="3.10.560.10">
    <property type="entry name" value="Outer membrane lipoprotein wza domain like"/>
    <property type="match status" value="1"/>
</dbReference>
<dbReference type="Proteomes" id="UP000586067">
    <property type="component" value="Unassembled WGS sequence"/>
</dbReference>
<feature type="chain" id="PRO_5032711042" description="Capsule biosynthesis GfcC-like C-terminal domain-containing protein" evidence="1">
    <location>
        <begin position="31"/>
        <end position="251"/>
    </location>
</feature>
<reference evidence="4 5" key="1">
    <citation type="submission" date="2020-04" db="EMBL/GenBank/DDBJ databases">
        <title>Marinomonas sp. M1K-6 isolated from the deep seawater of the Mariana Trench.</title>
        <authorList>
            <person name="Li Y."/>
        </authorList>
    </citation>
    <scope>NUCLEOTIDE SEQUENCE [LARGE SCALE GENOMIC DNA]</scope>
    <source>
        <strain evidence="4 5">M1K-6</strain>
    </source>
</reference>
<dbReference type="Pfam" id="PF06251">
    <property type="entry name" value="Caps_syn_GfcC_C"/>
    <property type="match status" value="1"/>
</dbReference>
<keyword evidence="5" id="KW-1185">Reference proteome</keyword>
<evidence type="ECO:0000259" key="2">
    <source>
        <dbReference type="Pfam" id="PF06251"/>
    </source>
</evidence>
<evidence type="ECO:0000256" key="1">
    <source>
        <dbReference type="SAM" id="SignalP"/>
    </source>
</evidence>
<feature type="signal peptide" evidence="1">
    <location>
        <begin position="1"/>
        <end position="30"/>
    </location>
</feature>
<sequence>MMLFSTTPRLQGLLLSGWLFLAAFSHSALADNANVTLLQSQVSLSYPQEVRFSQLLSDAYAQLSYEVYPLGSALINPNKQAVVEAKKQAVLRQLAQLKTPAATHLAKQLNALRLVYHEDMVFDPIKVRIRTKLDPMIKGEYWLSLPKRPMHITVFDPALEQGLKMPLNNNADLRDYLAKLPYVTKEGQPYDSAWVIQADRTVYQARDLQWKNTLYFLSPGAMVFIGLPNLPDEYRDLNANIAHLLAFRLEL</sequence>
<keyword evidence="1" id="KW-0732">Signal</keyword>
<name>A0A847R9F0_9GAMM</name>
<comment type="caution">
    <text evidence="4">The sequence shown here is derived from an EMBL/GenBank/DDBJ whole genome shotgun (WGS) entry which is preliminary data.</text>
</comment>
<organism evidence="4 5">
    <name type="scientific">Marinomonas profundi</name>
    <dbReference type="NCBI Taxonomy" id="2726122"/>
    <lineage>
        <taxon>Bacteria</taxon>
        <taxon>Pseudomonadati</taxon>
        <taxon>Pseudomonadota</taxon>
        <taxon>Gammaproteobacteria</taxon>
        <taxon>Oceanospirillales</taxon>
        <taxon>Oceanospirillaceae</taxon>
        <taxon>Marinomonas</taxon>
    </lineage>
</organism>
<accession>A0A847R9F0</accession>